<evidence type="ECO:0000313" key="9">
    <source>
        <dbReference type="EMBL" id="KPQ43370.1"/>
    </source>
</evidence>
<evidence type="ECO:0000256" key="7">
    <source>
        <dbReference type="PIRSR" id="PIRSR001369-1"/>
    </source>
</evidence>
<dbReference type="InterPro" id="IPR016142">
    <property type="entry name" value="Citrate_synth-like_lrg_a-sub"/>
</dbReference>
<dbReference type="InterPro" id="IPR036969">
    <property type="entry name" value="Citrate_synthase_sf"/>
</dbReference>
<gene>
    <name evidence="9" type="ORF">MPEBLZ_02063</name>
</gene>
<evidence type="ECO:0000313" key="10">
    <source>
        <dbReference type="Proteomes" id="UP000050360"/>
    </source>
</evidence>
<keyword evidence="3" id="KW-0816">Tricarboxylic acid cycle</keyword>
<reference evidence="9 10" key="1">
    <citation type="submission" date="2015-09" db="EMBL/GenBank/DDBJ databases">
        <title>A metagenomics-based metabolic model of nitrate-dependent anaerobic oxidation of methane by Methanoperedens-like archaea.</title>
        <authorList>
            <person name="Arshad A."/>
            <person name="Speth D.R."/>
            <person name="De Graaf R.M."/>
            <person name="Op Den Camp H.J."/>
            <person name="Jetten M.S."/>
            <person name="Welte C.U."/>
        </authorList>
    </citation>
    <scope>NUCLEOTIDE SEQUENCE [LARGE SCALE GENOMIC DNA]</scope>
</reference>
<feature type="active site" evidence="7">
    <location>
        <position position="317"/>
    </location>
</feature>
<dbReference type="InterPro" id="IPR024176">
    <property type="entry name" value="Citrate_synthase_bac-typ"/>
</dbReference>
<dbReference type="PANTHER" id="PTHR11739">
    <property type="entry name" value="CITRATE SYNTHASE"/>
    <property type="match status" value="1"/>
</dbReference>
<comment type="pathway">
    <text evidence="1">Carbohydrate metabolism; tricarboxylic acid cycle.</text>
</comment>
<dbReference type="PATRIC" id="fig|1719120.3.peg.2260"/>
<dbReference type="EMBL" id="LKCM01000153">
    <property type="protein sequence ID" value="KPQ43370.1"/>
    <property type="molecule type" value="Genomic_DNA"/>
</dbReference>
<comment type="catalytic activity">
    <reaction evidence="5 6">
        <text>oxaloacetate + acetyl-CoA + H2O = citrate + CoA + H(+)</text>
        <dbReference type="Rhea" id="RHEA:16845"/>
        <dbReference type="ChEBI" id="CHEBI:15377"/>
        <dbReference type="ChEBI" id="CHEBI:15378"/>
        <dbReference type="ChEBI" id="CHEBI:16452"/>
        <dbReference type="ChEBI" id="CHEBI:16947"/>
        <dbReference type="ChEBI" id="CHEBI:57287"/>
        <dbReference type="ChEBI" id="CHEBI:57288"/>
        <dbReference type="EC" id="2.3.3.16"/>
    </reaction>
</comment>
<protein>
    <recommendedName>
        <fullName evidence="6 8">Citrate synthase</fullName>
        <ecNumber evidence="6">2.3.3.16</ecNumber>
    </recommendedName>
</protein>
<dbReference type="InterPro" id="IPR016143">
    <property type="entry name" value="Citrate_synth-like_sm_a-sub"/>
</dbReference>
<dbReference type="GO" id="GO:0005737">
    <property type="term" value="C:cytoplasm"/>
    <property type="evidence" value="ECO:0007669"/>
    <property type="project" value="InterPro"/>
</dbReference>
<comment type="caution">
    <text evidence="9">The sequence shown here is derived from an EMBL/GenBank/DDBJ whole genome shotgun (WGS) entry which is preliminary data.</text>
</comment>
<sequence>MLETKDIGLRGVPVADTRVSAVDGENGRLIYRGYDIEMLAQNSTYEETAYLMLYETLPNRKELEIFTETLASERNLPAGIVRHMKKRKKTAHPMDVLQSVIPMLADFDDAARLSTKGSQVKTSIKLIATMPTIVAYWDRIRKNLEIRKPDEKLGSAANFLYMLNGEIPDVQTAKDFDTCLVLHAEHSFNASTFAARVVASTRAHMYACTGAAMAALSGELHGGANTQVMKMLFDIDKTERVEKWINSKLDAGEIIMGMGHAVYKTWDPRAKILCEISGKLAQRTGNTKWFELSRKIENVVRTEFKERKGKEIYPNVDFYSPSIYCVMGIDPDLFTPVFAVSRISGWCAHIIEEKFAEAQPKAVIYRPEAEYVGRYCGLEGCKYMPLEKRE</sequence>
<dbReference type="AlphaFoldDB" id="A0A0N8KQX7"/>
<accession>A0A0N8KQX7</accession>
<dbReference type="GO" id="GO:0036440">
    <property type="term" value="F:citrate synthase activity"/>
    <property type="evidence" value="ECO:0007669"/>
    <property type="project" value="UniProtKB-EC"/>
</dbReference>
<evidence type="ECO:0000256" key="6">
    <source>
        <dbReference type="PIRNR" id="PIRNR001369"/>
    </source>
</evidence>
<comment type="similarity">
    <text evidence="2 6 8">Belongs to the citrate synthase family.</text>
</comment>
<dbReference type="GO" id="GO:0006099">
    <property type="term" value="P:tricarboxylic acid cycle"/>
    <property type="evidence" value="ECO:0007669"/>
    <property type="project" value="UniProtKB-UniPathway"/>
</dbReference>
<dbReference type="SUPFAM" id="SSF48256">
    <property type="entry name" value="Citrate synthase"/>
    <property type="match status" value="1"/>
</dbReference>
<evidence type="ECO:0000256" key="8">
    <source>
        <dbReference type="RuleBase" id="RU000441"/>
    </source>
</evidence>
<dbReference type="Pfam" id="PF00285">
    <property type="entry name" value="Citrate_synt"/>
    <property type="match status" value="1"/>
</dbReference>
<dbReference type="NCBIfam" id="TIGR01800">
    <property type="entry name" value="cit_synth_II"/>
    <property type="match status" value="1"/>
</dbReference>
<dbReference type="EC" id="2.3.3.16" evidence="6"/>
<dbReference type="Proteomes" id="UP000050360">
    <property type="component" value="Unassembled WGS sequence"/>
</dbReference>
<evidence type="ECO:0000256" key="5">
    <source>
        <dbReference type="ARBA" id="ARBA00049288"/>
    </source>
</evidence>
<dbReference type="GO" id="GO:0005975">
    <property type="term" value="P:carbohydrate metabolic process"/>
    <property type="evidence" value="ECO:0007669"/>
    <property type="project" value="TreeGrafter"/>
</dbReference>
<dbReference type="PANTHER" id="PTHR11739:SF4">
    <property type="entry name" value="CITRATE SYNTHASE, PEROXISOMAL"/>
    <property type="match status" value="1"/>
</dbReference>
<feature type="active site" evidence="7">
    <location>
        <position position="260"/>
    </location>
</feature>
<evidence type="ECO:0000256" key="3">
    <source>
        <dbReference type="ARBA" id="ARBA00022532"/>
    </source>
</evidence>
<organism evidence="9 10">
    <name type="scientific">Candidatus Methanoperedens nitratireducens</name>
    <dbReference type="NCBI Taxonomy" id="1392998"/>
    <lineage>
        <taxon>Archaea</taxon>
        <taxon>Methanobacteriati</taxon>
        <taxon>Methanobacteriota</taxon>
        <taxon>Stenosarchaea group</taxon>
        <taxon>Methanomicrobia</taxon>
        <taxon>Methanosarcinales</taxon>
        <taxon>ANME-2 cluster</taxon>
        <taxon>Candidatus Methanoperedentaceae</taxon>
        <taxon>Candidatus Methanoperedens</taxon>
    </lineage>
</organism>
<dbReference type="UniPathway" id="UPA00223"/>
<keyword evidence="4 6" id="KW-0808">Transferase</keyword>
<evidence type="ECO:0000256" key="4">
    <source>
        <dbReference type="ARBA" id="ARBA00022679"/>
    </source>
</evidence>
<dbReference type="Gene3D" id="1.10.580.10">
    <property type="entry name" value="Citrate Synthase, domain 1"/>
    <property type="match status" value="1"/>
</dbReference>
<evidence type="ECO:0000256" key="1">
    <source>
        <dbReference type="ARBA" id="ARBA00005163"/>
    </source>
</evidence>
<dbReference type="Gene3D" id="1.10.230.10">
    <property type="entry name" value="Cytochrome P450-Terp, domain 2"/>
    <property type="match status" value="1"/>
</dbReference>
<evidence type="ECO:0000256" key="2">
    <source>
        <dbReference type="ARBA" id="ARBA00010566"/>
    </source>
</evidence>
<proteinExistence type="inferred from homology"/>
<dbReference type="PRINTS" id="PR00143">
    <property type="entry name" value="CITRTSNTHASE"/>
</dbReference>
<name>A0A0N8KQX7_9EURY</name>
<dbReference type="InterPro" id="IPR011278">
    <property type="entry name" value="2-MeCitrate/Citrate_synth_II"/>
</dbReference>
<dbReference type="PIRSF" id="PIRSF001369">
    <property type="entry name" value="Citrate_synth"/>
    <property type="match status" value="1"/>
</dbReference>
<dbReference type="InterPro" id="IPR002020">
    <property type="entry name" value="Citrate_synthase"/>
</dbReference>